<reference evidence="12 13" key="1">
    <citation type="submission" date="2016-06" db="EMBL/GenBank/DDBJ databases">
        <authorList>
            <person name="Kjaerup R.B."/>
            <person name="Dalgaard T.S."/>
            <person name="Juul-Madsen H.R."/>
        </authorList>
    </citation>
    <scope>NUCLEOTIDE SEQUENCE [LARGE SCALE GENOMIC DNA]</scope>
    <source>
        <strain evidence="12 13">DSM 43821</strain>
    </source>
</reference>
<dbReference type="Pfam" id="PF00933">
    <property type="entry name" value="Glyco_hydro_3"/>
    <property type="match status" value="1"/>
</dbReference>
<dbReference type="InterPro" id="IPR038081">
    <property type="entry name" value="CalX-like_sf"/>
</dbReference>
<feature type="domain" description="Calx-beta" evidence="11">
    <location>
        <begin position="25"/>
        <end position="129"/>
    </location>
</feature>
<dbReference type="InterPro" id="IPR001764">
    <property type="entry name" value="Glyco_hydro_3_N"/>
</dbReference>
<dbReference type="InterPro" id="IPR036962">
    <property type="entry name" value="Glyco_hydro_3_N_sf"/>
</dbReference>
<keyword evidence="8 9" id="KW-0326">Glycosidase</keyword>
<accession>A0A1C4YHR0</accession>
<dbReference type="EMBL" id="LT607410">
    <property type="protein sequence ID" value="SCF20263.1"/>
    <property type="molecule type" value="Genomic_DNA"/>
</dbReference>
<evidence type="ECO:0000259" key="11">
    <source>
        <dbReference type="SMART" id="SM00237"/>
    </source>
</evidence>
<dbReference type="InterPro" id="IPR036881">
    <property type="entry name" value="Glyco_hydro_3_C_sf"/>
</dbReference>
<keyword evidence="5" id="KW-0677">Repeat</keyword>
<dbReference type="SUPFAM" id="SSF52279">
    <property type="entry name" value="Beta-D-glucan exohydrolase, C-terminal domain"/>
    <property type="match status" value="1"/>
</dbReference>
<dbReference type="InterPro" id="IPR017853">
    <property type="entry name" value="GH"/>
</dbReference>
<dbReference type="Pfam" id="PF03160">
    <property type="entry name" value="Calx-beta"/>
    <property type="match status" value="1"/>
</dbReference>
<dbReference type="InterPro" id="IPR019800">
    <property type="entry name" value="Glyco_hydro_3_AS"/>
</dbReference>
<dbReference type="SUPFAM" id="SSF51445">
    <property type="entry name" value="(Trans)glycosidases"/>
    <property type="match status" value="1"/>
</dbReference>
<dbReference type="GO" id="GO:0009251">
    <property type="term" value="P:glucan catabolic process"/>
    <property type="evidence" value="ECO:0007669"/>
    <property type="project" value="TreeGrafter"/>
</dbReference>
<dbReference type="GO" id="GO:0007154">
    <property type="term" value="P:cell communication"/>
    <property type="evidence" value="ECO:0007669"/>
    <property type="project" value="InterPro"/>
</dbReference>
<evidence type="ECO:0000256" key="4">
    <source>
        <dbReference type="ARBA" id="ARBA00022729"/>
    </source>
</evidence>
<keyword evidence="6 9" id="KW-0378">Hydrolase</keyword>
<feature type="chain" id="PRO_5008709185" description="beta-glucosidase" evidence="10">
    <location>
        <begin position="30"/>
        <end position="885"/>
    </location>
</feature>
<dbReference type="PANTHER" id="PTHR30620">
    <property type="entry name" value="PERIPLASMIC BETA-GLUCOSIDASE-RELATED"/>
    <property type="match status" value="1"/>
</dbReference>
<evidence type="ECO:0000313" key="13">
    <source>
        <dbReference type="Proteomes" id="UP000198228"/>
    </source>
</evidence>
<comment type="catalytic activity">
    <reaction evidence="1">
        <text>Hydrolysis of terminal, non-reducing beta-D-glucosyl residues with release of beta-D-glucose.</text>
        <dbReference type="EC" id="3.2.1.21"/>
    </reaction>
</comment>
<evidence type="ECO:0000256" key="2">
    <source>
        <dbReference type="ARBA" id="ARBA00005336"/>
    </source>
</evidence>
<evidence type="ECO:0000256" key="8">
    <source>
        <dbReference type="ARBA" id="ARBA00023295"/>
    </source>
</evidence>
<dbReference type="PANTHER" id="PTHR30620:SF16">
    <property type="entry name" value="LYSOSOMAL BETA GLUCOSIDASE"/>
    <property type="match status" value="1"/>
</dbReference>
<dbReference type="Proteomes" id="UP000198228">
    <property type="component" value="Chromosome I"/>
</dbReference>
<dbReference type="GO" id="GO:0016020">
    <property type="term" value="C:membrane"/>
    <property type="evidence" value="ECO:0007669"/>
    <property type="project" value="InterPro"/>
</dbReference>
<dbReference type="AlphaFoldDB" id="A0A1C4YHR0"/>
<dbReference type="InterPro" id="IPR051915">
    <property type="entry name" value="Cellulose_Degrad_GH3"/>
</dbReference>
<dbReference type="Gene3D" id="3.20.20.300">
    <property type="entry name" value="Glycoside hydrolase, family 3, N-terminal domain"/>
    <property type="match status" value="1"/>
</dbReference>
<evidence type="ECO:0000256" key="6">
    <source>
        <dbReference type="ARBA" id="ARBA00022801"/>
    </source>
</evidence>
<evidence type="ECO:0000256" key="7">
    <source>
        <dbReference type="ARBA" id="ARBA00022837"/>
    </source>
</evidence>
<dbReference type="PROSITE" id="PS00775">
    <property type="entry name" value="GLYCOSYL_HYDROL_F3"/>
    <property type="match status" value="1"/>
</dbReference>
<name>A0A1C4YHR0_9ACTN</name>
<evidence type="ECO:0000256" key="9">
    <source>
        <dbReference type="RuleBase" id="RU361161"/>
    </source>
</evidence>
<dbReference type="InterPro" id="IPR002772">
    <property type="entry name" value="Glyco_hydro_3_C"/>
</dbReference>
<comment type="similarity">
    <text evidence="2 9">Belongs to the glycosyl hydrolase 3 family.</text>
</comment>
<keyword evidence="7" id="KW-0106">Calcium</keyword>
<evidence type="ECO:0000313" key="12">
    <source>
        <dbReference type="EMBL" id="SCF20263.1"/>
    </source>
</evidence>
<dbReference type="InterPro" id="IPR003644">
    <property type="entry name" value="Calx_beta"/>
</dbReference>
<evidence type="ECO:0000256" key="10">
    <source>
        <dbReference type="SAM" id="SignalP"/>
    </source>
</evidence>
<evidence type="ECO:0000256" key="1">
    <source>
        <dbReference type="ARBA" id="ARBA00000448"/>
    </source>
</evidence>
<organism evidence="12 13">
    <name type="scientific">Micromonospora purpureochromogenes</name>
    <dbReference type="NCBI Taxonomy" id="47872"/>
    <lineage>
        <taxon>Bacteria</taxon>
        <taxon>Bacillati</taxon>
        <taxon>Actinomycetota</taxon>
        <taxon>Actinomycetes</taxon>
        <taxon>Micromonosporales</taxon>
        <taxon>Micromonosporaceae</taxon>
        <taxon>Micromonospora</taxon>
    </lineage>
</organism>
<proteinExistence type="inferred from homology"/>
<dbReference type="SMART" id="SM00237">
    <property type="entry name" value="Calx_beta"/>
    <property type="match status" value="1"/>
</dbReference>
<dbReference type="EC" id="3.2.1.21" evidence="3"/>
<sequence length="885" mass="93364">MSSCWRSRVALVGTVVLAASLLPASSASAASTQTVTVAADRLVQTVGEGDRAAVTVSVTTSDGRPLAAPTTVRYTTGSGTATAGVDYAPVAGALTFPAGSRSGTARPITVTVHGDRTAETAETIPLTLTTAATGATVGGQPVLVVNAHGLPYLDRRLPVDRRVADLLGRMTVEEKIGQMTQAERAAVAADPSLVAQWRLGSVLSGGGSTPATNTPAAWVDMVNEFQAQALSTRLQIPMIYGIDAVHGHGNVYGATVFPHNVGLGATRDPALVERIGHATATEVRATGIPWNFAPCVCVSRDERWGRSYESFGEDPALVIPMESVIDGLQGRRAGQLDDADRVLATAKHYAGDGDTDYDETTAAANEGKPWWEQRYPIDQGVTVTDRAHFARTDLSPYGPAVWRHDVGSVMPSFSSVDWTEDGLGNPTKMHANRELLTDVLKGRMGFDGFLISDWEGIHQIPDPAEPTNTGLTAYKVRVGVNAGTDMFMEPNSAPQFEELLLAEVTAGRVGRARLDDAVRRILRKKFELGLFEQPYASAANVDQVGSAKHRAIARDAVAKSQVLLKNAGRALPLRRDANLYVAGRNADDIGNQAGGWTITWQGQSGDLIPGTTILEGIRQVAPQAEVTYSADASAPTAGTDVGVVVVGETPYAEGYGDVGGPECGWCSTPQQEGKSLRLQPADQAVIDKVCAEIETCVVLVVSGRPQVVTDQLGTIDALVASWLPGSEGAGVADVLFGRRPFTGRLPVTWPRSEAQVPINVGDRDYQPLYPFGWGLRTDHGRSGLAAVADQRPELRAALAPGNWNADGSLSNAPEVLRPLGRQLGTGQGSAARNDAILAVAREAAQSAVVRGSAPADWATLIAEADRAQLADDPVRAFTLLARVAT</sequence>
<dbReference type="PRINTS" id="PR00133">
    <property type="entry name" value="GLHYDRLASE3"/>
</dbReference>
<dbReference type="Gene3D" id="2.60.40.2030">
    <property type="match status" value="1"/>
</dbReference>
<dbReference type="RefSeq" id="WP_231925041.1">
    <property type="nucleotide sequence ID" value="NZ_LT607410.1"/>
</dbReference>
<gene>
    <name evidence="12" type="ORF">GA0074696_3395</name>
</gene>
<evidence type="ECO:0000256" key="3">
    <source>
        <dbReference type="ARBA" id="ARBA00012744"/>
    </source>
</evidence>
<feature type="signal peptide" evidence="10">
    <location>
        <begin position="1"/>
        <end position="29"/>
    </location>
</feature>
<keyword evidence="4 10" id="KW-0732">Signal</keyword>
<dbReference type="SUPFAM" id="SSF141072">
    <property type="entry name" value="CalX-like"/>
    <property type="match status" value="1"/>
</dbReference>
<protein>
    <recommendedName>
        <fullName evidence="3">beta-glucosidase</fullName>
        <ecNumber evidence="3">3.2.1.21</ecNumber>
    </recommendedName>
</protein>
<dbReference type="GO" id="GO:0008422">
    <property type="term" value="F:beta-glucosidase activity"/>
    <property type="evidence" value="ECO:0007669"/>
    <property type="project" value="UniProtKB-EC"/>
</dbReference>
<dbReference type="Pfam" id="PF01915">
    <property type="entry name" value="Glyco_hydro_3_C"/>
    <property type="match status" value="1"/>
</dbReference>
<dbReference type="Gene3D" id="3.40.50.1700">
    <property type="entry name" value="Glycoside hydrolase family 3 C-terminal domain"/>
    <property type="match status" value="1"/>
</dbReference>
<evidence type="ECO:0000256" key="5">
    <source>
        <dbReference type="ARBA" id="ARBA00022737"/>
    </source>
</evidence>